<evidence type="ECO:0000313" key="7">
    <source>
        <dbReference type="EMBL" id="MFD2117837.1"/>
    </source>
</evidence>
<dbReference type="PROSITE" id="PS01124">
    <property type="entry name" value="HTH_ARAC_FAMILY_2"/>
    <property type="match status" value="1"/>
</dbReference>
<evidence type="ECO:0000256" key="4">
    <source>
        <dbReference type="PROSITE-ProRule" id="PRU00169"/>
    </source>
</evidence>
<dbReference type="SMART" id="SM00448">
    <property type="entry name" value="REC"/>
    <property type="match status" value="1"/>
</dbReference>
<dbReference type="Gene3D" id="3.40.50.2300">
    <property type="match status" value="1"/>
</dbReference>
<keyword evidence="4" id="KW-0597">Phosphoprotein</keyword>
<dbReference type="InterPro" id="IPR011006">
    <property type="entry name" value="CheY-like_superfamily"/>
</dbReference>
<dbReference type="PANTHER" id="PTHR43280">
    <property type="entry name" value="ARAC-FAMILY TRANSCRIPTIONAL REGULATOR"/>
    <property type="match status" value="1"/>
</dbReference>
<sequence length="551" mass="64469">MRRLLIVDDEPIIVNGLQQFFIKKQLNDVEVVTAYSAKEALTWLESIHIDVVLSDICMPELDGLQLLQAIEKFWPRCKVVLLTGHDEFEYAHQALRSANVIDYILKTEGMEKIGQSVQHAFYVIREELSVYHHKVWLQEELPQALMQLQQQLLREVLREVPITGNRQLQTEFTALQLPLDTTKSVLVIMLHIEQWGKYETTSERDLMLFAISNIVEELLADRVTVKCVQYDGYTIAAVIQLQKEGVERRGLEQEKGYVPFVHRTLEVIQQTSRELFTLHISIAASGQLRPFNELSSEVNRLRLVLLSDRFRGNERLAITSFQPLNNHEEKRGRQAAFYFLEKMHQSLLQEQGEDWPHYFQKFVNLFTEDGPMDPFDRLLIVQALTRQTILCLEELGLKDKAIAESNLLYLFQIDPSTSWREIISFYRLQLEWMQAMRNDHLQLEQSNLIGRIHYFVRNNLHRNVSVSAIAREVSLNPSYLSRWYKQTCGHALSDFIQEVRIERSKELLATTTCKIHEISEKLGLADTQYFYRFFKKNVGCTPQEYRNQFSN</sequence>
<evidence type="ECO:0000256" key="1">
    <source>
        <dbReference type="ARBA" id="ARBA00023015"/>
    </source>
</evidence>
<organism evidence="7 8">
    <name type="scientific">Paenibacillus yanchengensis</name>
    <dbReference type="NCBI Taxonomy" id="2035833"/>
    <lineage>
        <taxon>Bacteria</taxon>
        <taxon>Bacillati</taxon>
        <taxon>Bacillota</taxon>
        <taxon>Bacilli</taxon>
        <taxon>Bacillales</taxon>
        <taxon>Paenibacillaceae</taxon>
        <taxon>Paenibacillus</taxon>
    </lineage>
</organism>
<feature type="domain" description="HTH araC/xylS-type" evidence="5">
    <location>
        <begin position="450"/>
        <end position="548"/>
    </location>
</feature>
<dbReference type="InterPro" id="IPR020449">
    <property type="entry name" value="Tscrpt_reg_AraC-type_HTH"/>
</dbReference>
<accession>A0ABW4YQI3</accession>
<dbReference type="Pfam" id="PF12833">
    <property type="entry name" value="HTH_18"/>
    <property type="match status" value="1"/>
</dbReference>
<dbReference type="Proteomes" id="UP001597362">
    <property type="component" value="Unassembled WGS sequence"/>
</dbReference>
<gene>
    <name evidence="7" type="ORF">ACFSJH_19065</name>
</gene>
<keyword evidence="2" id="KW-0238">DNA-binding</keyword>
<dbReference type="PROSITE" id="PS00041">
    <property type="entry name" value="HTH_ARAC_FAMILY_1"/>
    <property type="match status" value="1"/>
</dbReference>
<dbReference type="Pfam" id="PF00072">
    <property type="entry name" value="Response_reg"/>
    <property type="match status" value="1"/>
</dbReference>
<feature type="domain" description="Response regulatory" evidence="6">
    <location>
        <begin position="3"/>
        <end position="121"/>
    </location>
</feature>
<reference evidence="8" key="1">
    <citation type="journal article" date="2019" name="Int. J. Syst. Evol. Microbiol.">
        <title>The Global Catalogue of Microorganisms (GCM) 10K type strain sequencing project: providing services to taxonomists for standard genome sequencing and annotation.</title>
        <authorList>
            <consortium name="The Broad Institute Genomics Platform"/>
            <consortium name="The Broad Institute Genome Sequencing Center for Infectious Disease"/>
            <person name="Wu L."/>
            <person name="Ma J."/>
        </authorList>
    </citation>
    <scope>NUCLEOTIDE SEQUENCE [LARGE SCALE GENOMIC DNA]</scope>
    <source>
        <strain evidence="8">GH52</strain>
    </source>
</reference>
<dbReference type="SUPFAM" id="SSF52172">
    <property type="entry name" value="CheY-like"/>
    <property type="match status" value="1"/>
</dbReference>
<dbReference type="InterPro" id="IPR018062">
    <property type="entry name" value="HTH_AraC-typ_CS"/>
</dbReference>
<dbReference type="SUPFAM" id="SSF46689">
    <property type="entry name" value="Homeodomain-like"/>
    <property type="match status" value="2"/>
</dbReference>
<evidence type="ECO:0000259" key="6">
    <source>
        <dbReference type="PROSITE" id="PS50110"/>
    </source>
</evidence>
<comment type="caution">
    <text evidence="7">The sequence shown here is derived from an EMBL/GenBank/DDBJ whole genome shotgun (WGS) entry which is preliminary data.</text>
</comment>
<feature type="modified residue" description="4-aspartylphosphate" evidence="4">
    <location>
        <position position="55"/>
    </location>
</feature>
<dbReference type="PROSITE" id="PS50110">
    <property type="entry name" value="RESPONSE_REGULATORY"/>
    <property type="match status" value="1"/>
</dbReference>
<dbReference type="InterPro" id="IPR018060">
    <property type="entry name" value="HTH_AraC"/>
</dbReference>
<dbReference type="SMART" id="SM00342">
    <property type="entry name" value="HTH_ARAC"/>
    <property type="match status" value="1"/>
</dbReference>
<evidence type="ECO:0000256" key="3">
    <source>
        <dbReference type="ARBA" id="ARBA00023163"/>
    </source>
</evidence>
<dbReference type="PANTHER" id="PTHR43280:SF2">
    <property type="entry name" value="HTH-TYPE TRANSCRIPTIONAL REGULATOR EXSA"/>
    <property type="match status" value="1"/>
</dbReference>
<keyword evidence="3" id="KW-0804">Transcription</keyword>
<evidence type="ECO:0000256" key="2">
    <source>
        <dbReference type="ARBA" id="ARBA00023125"/>
    </source>
</evidence>
<name>A0ABW4YQI3_9BACL</name>
<dbReference type="EMBL" id="JBHUHO010000047">
    <property type="protein sequence ID" value="MFD2117837.1"/>
    <property type="molecule type" value="Genomic_DNA"/>
</dbReference>
<dbReference type="CDD" id="cd17536">
    <property type="entry name" value="REC_YesN-like"/>
    <property type="match status" value="1"/>
</dbReference>
<keyword evidence="8" id="KW-1185">Reference proteome</keyword>
<keyword evidence="1" id="KW-0805">Transcription regulation</keyword>
<proteinExistence type="predicted"/>
<evidence type="ECO:0000313" key="8">
    <source>
        <dbReference type="Proteomes" id="UP001597362"/>
    </source>
</evidence>
<dbReference type="InterPro" id="IPR001789">
    <property type="entry name" value="Sig_transdc_resp-reg_receiver"/>
</dbReference>
<dbReference type="RefSeq" id="WP_377775163.1">
    <property type="nucleotide sequence ID" value="NZ_JBHUHO010000047.1"/>
</dbReference>
<dbReference type="Gene3D" id="1.10.10.60">
    <property type="entry name" value="Homeodomain-like"/>
    <property type="match status" value="2"/>
</dbReference>
<evidence type="ECO:0000259" key="5">
    <source>
        <dbReference type="PROSITE" id="PS01124"/>
    </source>
</evidence>
<protein>
    <submittedName>
        <fullName evidence="7">Response regulator</fullName>
    </submittedName>
</protein>
<dbReference type="PRINTS" id="PR00032">
    <property type="entry name" value="HTHARAC"/>
</dbReference>
<dbReference type="InterPro" id="IPR009057">
    <property type="entry name" value="Homeodomain-like_sf"/>
</dbReference>